<keyword evidence="3" id="KW-1185">Reference proteome</keyword>
<evidence type="ECO:0000313" key="2">
    <source>
        <dbReference type="EMBL" id="KIY02244.1"/>
    </source>
</evidence>
<dbReference type="InterPro" id="IPR052523">
    <property type="entry name" value="Trichothecene_AcTrans"/>
</dbReference>
<dbReference type="CDD" id="cd04301">
    <property type="entry name" value="NAT_SF"/>
    <property type="match status" value="1"/>
</dbReference>
<accession>A0A0D2KZR2</accession>
<protein>
    <recommendedName>
        <fullName evidence="1">N-acetyltransferase domain-containing protein</fullName>
    </recommendedName>
</protein>
<dbReference type="PANTHER" id="PTHR42791">
    <property type="entry name" value="GNAT FAMILY ACETYLTRANSFERASE"/>
    <property type="match status" value="1"/>
</dbReference>
<dbReference type="InterPro" id="IPR016181">
    <property type="entry name" value="Acyl_CoA_acyltransferase"/>
</dbReference>
<dbReference type="SUPFAM" id="SSF55729">
    <property type="entry name" value="Acyl-CoA N-acyltransferases (Nat)"/>
    <property type="match status" value="1"/>
</dbReference>
<dbReference type="PROSITE" id="PS51186">
    <property type="entry name" value="GNAT"/>
    <property type="match status" value="1"/>
</dbReference>
<dbReference type="GO" id="GO:0016747">
    <property type="term" value="F:acyltransferase activity, transferring groups other than amino-acyl groups"/>
    <property type="evidence" value="ECO:0007669"/>
    <property type="project" value="InterPro"/>
</dbReference>
<evidence type="ECO:0000313" key="3">
    <source>
        <dbReference type="Proteomes" id="UP000053411"/>
    </source>
</evidence>
<dbReference type="Gene3D" id="3.40.630.30">
    <property type="match status" value="1"/>
</dbReference>
<evidence type="ECO:0000259" key="1">
    <source>
        <dbReference type="PROSITE" id="PS51186"/>
    </source>
</evidence>
<gene>
    <name evidence="2" type="ORF">Z520_02382</name>
</gene>
<dbReference type="InterPro" id="IPR000182">
    <property type="entry name" value="GNAT_dom"/>
</dbReference>
<organism evidence="2 3">
    <name type="scientific">Fonsecaea multimorphosa CBS 102226</name>
    <dbReference type="NCBI Taxonomy" id="1442371"/>
    <lineage>
        <taxon>Eukaryota</taxon>
        <taxon>Fungi</taxon>
        <taxon>Dikarya</taxon>
        <taxon>Ascomycota</taxon>
        <taxon>Pezizomycotina</taxon>
        <taxon>Eurotiomycetes</taxon>
        <taxon>Chaetothyriomycetidae</taxon>
        <taxon>Chaetothyriales</taxon>
        <taxon>Herpotrichiellaceae</taxon>
        <taxon>Fonsecaea</taxon>
    </lineage>
</organism>
<dbReference type="RefSeq" id="XP_016636366.1">
    <property type="nucleotide sequence ID" value="XM_016772896.1"/>
</dbReference>
<dbReference type="STRING" id="1442371.A0A0D2KZR2"/>
<dbReference type="OrthoDB" id="2744543at2759"/>
<sequence>MPVRRAASADIPVMATVLAAAFGPDRMFQVLFPFKQQHPADFERALRESLWLSWYDYRKVLMVSYKPNTDEVTRIEAPSDGGERQALILGSSSTANSEPSIQTDGETITGIAEWERAGEGSFHVCGLWGWWDPRRLLKPLLSIFYRLRRLIFRNKAAVRPTLENPRPLTYWTMGPALKPFSIQFMNAPHRQTHWSLDILGVHPDFQGRGFGRELVEHGLEMARSDPIGDVPACVMSADGKEAFYQKCGFGDLIGYVSKVEDDKGRENPLRRHGVGGGAVLWTK</sequence>
<dbReference type="VEuPathDB" id="FungiDB:Z520_02382"/>
<proteinExistence type="predicted"/>
<dbReference type="Proteomes" id="UP000053411">
    <property type="component" value="Unassembled WGS sequence"/>
</dbReference>
<dbReference type="GeneID" id="27708128"/>
<dbReference type="EMBL" id="KN848064">
    <property type="protein sequence ID" value="KIY02244.1"/>
    <property type="molecule type" value="Genomic_DNA"/>
</dbReference>
<reference evidence="2 3" key="1">
    <citation type="submission" date="2015-01" db="EMBL/GenBank/DDBJ databases">
        <title>The Genome Sequence of Fonsecaea multimorphosa CBS 102226.</title>
        <authorList>
            <consortium name="The Broad Institute Genomics Platform"/>
            <person name="Cuomo C."/>
            <person name="de Hoog S."/>
            <person name="Gorbushina A."/>
            <person name="Stielow B."/>
            <person name="Teixiera M."/>
            <person name="Abouelleil A."/>
            <person name="Chapman S.B."/>
            <person name="Priest M."/>
            <person name="Young S.K."/>
            <person name="Wortman J."/>
            <person name="Nusbaum C."/>
            <person name="Birren B."/>
        </authorList>
    </citation>
    <scope>NUCLEOTIDE SEQUENCE [LARGE SCALE GENOMIC DNA]</scope>
    <source>
        <strain evidence="2 3">CBS 102226</strain>
    </source>
</reference>
<dbReference type="Pfam" id="PF00583">
    <property type="entry name" value="Acetyltransf_1"/>
    <property type="match status" value="1"/>
</dbReference>
<name>A0A0D2KZR2_9EURO</name>
<dbReference type="AlphaFoldDB" id="A0A0D2KZR2"/>
<feature type="domain" description="N-acetyltransferase" evidence="1">
    <location>
        <begin position="182"/>
        <end position="283"/>
    </location>
</feature>
<dbReference type="PANTHER" id="PTHR42791:SF16">
    <property type="entry name" value="N-ACETYLTRANSFERASE DOMAIN-CONTAINING PROTEIN"/>
    <property type="match status" value="1"/>
</dbReference>